<keyword evidence="6 8" id="KW-0482">Metalloprotease</keyword>
<dbReference type="EC" id="3.4.24.-" evidence="8"/>
<evidence type="ECO:0000256" key="6">
    <source>
        <dbReference type="ARBA" id="ARBA00023049"/>
    </source>
</evidence>
<keyword evidence="9" id="KW-1185">Reference proteome</keyword>
<dbReference type="GO" id="GO:0004222">
    <property type="term" value="F:metalloendopeptidase activity"/>
    <property type="evidence" value="ECO:0007669"/>
    <property type="project" value="InterPro"/>
</dbReference>
<sequence length="854" mass="95065">MTLLSQNFRCGLADWVRSCCSSLFLLPRPFAARLALLSFNLLCFSLLCFIDTTVAEDLKPPYWDQAIDFTGNHEIRSNLVGSLKGEVAFIQNTLVGPQRGEEQRPLLVTDRAAYLLFFPIDPSADRYQVLLRQRDGKGLSLELQTPWMEPRNDSGNSDGRAPVVYSKRAWTAVVPWTFMHFGLELIVRDDAGAEGHLPAEGFQFGPPIELVTQHVELGMLLPPSQVQVNKWCHPDENLSPELALDYFQMVPVAKFTAAQYLPIHFPKVVMPNGNVYTEQSTFEGAGVYKGDMRQDIAKGMVSTGINYANIGIPSSAGGTEKQPRPFRQTTVHTSAGVYTELDENGKTQAVTVRHGLSGGGGQLTLMSTTGNEFSHEYGHDHGLPHYPGGPELSSHSRNGAWGFNVFKNRLIGNLFWNGKRPDGEFPYEFGSDAMAGGQPMGKVSVFTLHTPFSLNMIQQKVGDESGVLDLTSPTGYRKWDAKQQEMVVWEVGSPKPDQVGVPVVTLVGVYDPIQPSNMPSFIYPALYGNWGNVFSPETIRNSDPALVQSRCVLEVTDANGREYRFPLNDERYDPKVMNQFHVNLPASTRFIRAKLVVQTDQRMELDSRELAEPHGVLSEPVVVGREHGFTAAALRLREMDSVLIPGGYPDRQQLHEAMEDYYGEITDYKAGIEFEVGNVYRREDGSYYQVGPPDSGDTKLRFRKLGDSNKYLSNKRLKLGTQSKDYAKDVMKGTSGVYYYVPVDHDRVMQSDASSPESATWYAKGDHTKITVNAADSQGGRQPIVLRGQINDSHVISRGAPVTESSRVRFNYYPEDNPGVPAGKYQVQFSAYAQGWHSKRLIESFRVVGLIDVK</sequence>
<evidence type="ECO:0000256" key="5">
    <source>
        <dbReference type="ARBA" id="ARBA00022833"/>
    </source>
</evidence>
<accession>A0A5C5ZWZ8</accession>
<dbReference type="PANTHER" id="PTHR39540">
    <property type="match status" value="1"/>
</dbReference>
<gene>
    <name evidence="8" type="primary">stcE</name>
    <name evidence="8" type="ORF">Pla52n_65090</name>
</gene>
<dbReference type="OrthoDB" id="6229465at2"/>
<dbReference type="Proteomes" id="UP000320176">
    <property type="component" value="Unassembled WGS sequence"/>
</dbReference>
<comment type="cofactor">
    <cofactor evidence="1">
        <name>Zn(2+)</name>
        <dbReference type="ChEBI" id="CHEBI:29105"/>
    </cofactor>
</comment>
<dbReference type="Pfam" id="PF12561">
    <property type="entry name" value="TagA"/>
    <property type="match status" value="1"/>
</dbReference>
<dbReference type="GO" id="GO:0046872">
    <property type="term" value="F:metal ion binding"/>
    <property type="evidence" value="ECO:0007669"/>
    <property type="project" value="UniProtKB-KW"/>
</dbReference>
<proteinExistence type="predicted"/>
<protein>
    <submittedName>
        <fullName evidence="8">Metalloprotease StcE</fullName>
        <ecNumber evidence="8">3.4.24.-</ecNumber>
    </submittedName>
</protein>
<organism evidence="8 9">
    <name type="scientific">Stieleria varia</name>
    <dbReference type="NCBI Taxonomy" id="2528005"/>
    <lineage>
        <taxon>Bacteria</taxon>
        <taxon>Pseudomonadati</taxon>
        <taxon>Planctomycetota</taxon>
        <taxon>Planctomycetia</taxon>
        <taxon>Pirellulales</taxon>
        <taxon>Pirellulaceae</taxon>
        <taxon>Stieleria</taxon>
    </lineage>
</organism>
<keyword evidence="3" id="KW-0479">Metal-binding</keyword>
<dbReference type="PROSITE" id="PS51694">
    <property type="entry name" value="PEPTIDASE_M66"/>
    <property type="match status" value="1"/>
</dbReference>
<feature type="domain" description="Peptidase M66" evidence="7">
    <location>
        <begin position="209"/>
        <end position="467"/>
    </location>
</feature>
<dbReference type="PANTHER" id="PTHR39540:SF1">
    <property type="entry name" value="DICTOMALLEIN-1-RELATED"/>
    <property type="match status" value="1"/>
</dbReference>
<dbReference type="InterPro" id="IPR051256">
    <property type="entry name" value="Dictomallein"/>
</dbReference>
<name>A0A5C5ZWZ8_9BACT</name>
<evidence type="ECO:0000313" key="9">
    <source>
        <dbReference type="Proteomes" id="UP000320176"/>
    </source>
</evidence>
<reference evidence="8 9" key="1">
    <citation type="submission" date="2019-02" db="EMBL/GenBank/DDBJ databases">
        <title>Deep-cultivation of Planctomycetes and their phenomic and genomic characterization uncovers novel biology.</title>
        <authorList>
            <person name="Wiegand S."/>
            <person name="Jogler M."/>
            <person name="Boedeker C."/>
            <person name="Pinto D."/>
            <person name="Vollmers J."/>
            <person name="Rivas-Marin E."/>
            <person name="Kohn T."/>
            <person name="Peeters S.H."/>
            <person name="Heuer A."/>
            <person name="Rast P."/>
            <person name="Oberbeckmann S."/>
            <person name="Bunk B."/>
            <person name="Jeske O."/>
            <person name="Meyerdierks A."/>
            <person name="Storesund J.E."/>
            <person name="Kallscheuer N."/>
            <person name="Luecker S."/>
            <person name="Lage O.M."/>
            <person name="Pohl T."/>
            <person name="Merkel B.J."/>
            <person name="Hornburger P."/>
            <person name="Mueller R.-W."/>
            <person name="Bruemmer F."/>
            <person name="Labrenz M."/>
            <person name="Spormann A.M."/>
            <person name="Op Den Camp H."/>
            <person name="Overmann J."/>
            <person name="Amann R."/>
            <person name="Jetten M.S.M."/>
            <person name="Mascher T."/>
            <person name="Medema M.H."/>
            <person name="Devos D.P."/>
            <person name="Kaster A.-K."/>
            <person name="Ovreas L."/>
            <person name="Rohde M."/>
            <person name="Galperin M.Y."/>
            <person name="Jogler C."/>
        </authorList>
    </citation>
    <scope>NUCLEOTIDE SEQUENCE [LARGE SCALE GENOMIC DNA]</scope>
    <source>
        <strain evidence="8 9">Pla52n</strain>
    </source>
</reference>
<dbReference type="InterPro" id="IPR019503">
    <property type="entry name" value="Peptidase_M66_dom"/>
</dbReference>
<dbReference type="AlphaFoldDB" id="A0A5C5ZWZ8"/>
<evidence type="ECO:0000256" key="2">
    <source>
        <dbReference type="ARBA" id="ARBA00022670"/>
    </source>
</evidence>
<evidence type="ECO:0000259" key="7">
    <source>
        <dbReference type="PROSITE" id="PS51694"/>
    </source>
</evidence>
<keyword evidence="4 8" id="KW-0378">Hydrolase</keyword>
<evidence type="ECO:0000256" key="4">
    <source>
        <dbReference type="ARBA" id="ARBA00022801"/>
    </source>
</evidence>
<dbReference type="Pfam" id="PF10462">
    <property type="entry name" value="Peptidase_M66"/>
    <property type="match status" value="1"/>
</dbReference>
<keyword evidence="2 8" id="KW-0645">Protease</keyword>
<dbReference type="InterPro" id="IPR022218">
    <property type="entry name" value="TagA_dom"/>
</dbReference>
<keyword evidence="5" id="KW-0862">Zinc</keyword>
<evidence type="ECO:0000313" key="8">
    <source>
        <dbReference type="EMBL" id="TWT91759.1"/>
    </source>
</evidence>
<dbReference type="EMBL" id="SJPN01000014">
    <property type="protein sequence ID" value="TWT91759.1"/>
    <property type="molecule type" value="Genomic_DNA"/>
</dbReference>
<evidence type="ECO:0000256" key="3">
    <source>
        <dbReference type="ARBA" id="ARBA00022723"/>
    </source>
</evidence>
<comment type="caution">
    <text evidence="8">The sequence shown here is derived from an EMBL/GenBank/DDBJ whole genome shotgun (WGS) entry which is preliminary data.</text>
</comment>
<evidence type="ECO:0000256" key="1">
    <source>
        <dbReference type="ARBA" id="ARBA00001947"/>
    </source>
</evidence>
<dbReference type="GO" id="GO:0006508">
    <property type="term" value="P:proteolysis"/>
    <property type="evidence" value="ECO:0007669"/>
    <property type="project" value="UniProtKB-KW"/>
</dbReference>